<dbReference type="AlphaFoldDB" id="Q1Q495"/>
<dbReference type="Proteomes" id="UP000501926">
    <property type="component" value="Chromosome"/>
</dbReference>
<feature type="domain" description="Nuclease-associated modular DNA-binding 1" evidence="1">
    <location>
        <begin position="10"/>
        <end position="41"/>
    </location>
</feature>
<dbReference type="Gene3D" id="1.10.10.10">
    <property type="entry name" value="Winged helix-like DNA-binding domain superfamily/Winged helix DNA-binding domain"/>
    <property type="match status" value="1"/>
</dbReference>
<dbReference type="InterPro" id="IPR003647">
    <property type="entry name" value="Intron_nuc_1_rpt"/>
</dbReference>
<evidence type="ECO:0000313" key="3">
    <source>
        <dbReference type="EMBL" id="QII12796.1"/>
    </source>
</evidence>
<dbReference type="InterPro" id="IPR036388">
    <property type="entry name" value="WH-like_DNA-bd_sf"/>
</dbReference>
<protein>
    <recommendedName>
        <fullName evidence="1">Nuclease-associated modular DNA-binding 1 domain-containing protein</fullName>
    </recommendedName>
</protein>
<reference evidence="2" key="2">
    <citation type="submission" date="2006-01" db="EMBL/GenBank/DDBJ databases">
        <authorList>
            <person name="Genoscope"/>
        </authorList>
    </citation>
    <scope>NUCLEOTIDE SEQUENCE</scope>
</reference>
<dbReference type="SUPFAM" id="SSF64496">
    <property type="entry name" value="DNA-binding domain of intron-encoded endonucleases"/>
    <property type="match status" value="1"/>
</dbReference>
<reference evidence="3 4" key="3">
    <citation type="submission" date="2020-02" db="EMBL/GenBank/DDBJ databases">
        <title>Newly sequenced genome of strain CSTR1 showed variability in Candidatus Kuenenia stuttgartiensis genomes.</title>
        <authorList>
            <person name="Ding C."/>
            <person name="Adrian L."/>
        </authorList>
    </citation>
    <scope>NUCLEOTIDE SEQUENCE [LARGE SCALE GENOMIC DNA]</scope>
    <source>
        <strain evidence="3 4">CSTR1</strain>
    </source>
</reference>
<dbReference type="EMBL" id="CP049055">
    <property type="protein sequence ID" value="QII12796.1"/>
    <property type="molecule type" value="Genomic_DNA"/>
</dbReference>
<dbReference type="RefSeq" id="WP_164995196.1">
    <property type="nucleotide sequence ID" value="NZ_CP049055.1"/>
</dbReference>
<dbReference type="EMBL" id="CT573071">
    <property type="protein sequence ID" value="CAJ74826.1"/>
    <property type="molecule type" value="Genomic_DNA"/>
</dbReference>
<reference evidence="2" key="1">
    <citation type="journal article" date="2006" name="Nature">
        <title>Deciphering the evolution and metabolism of an anammox bacterium from a community genome.</title>
        <authorList>
            <person name="Strous M."/>
            <person name="Pelletier E."/>
            <person name="Mangenot S."/>
            <person name="Rattei T."/>
            <person name="Lehner A."/>
            <person name="Taylor M.W."/>
            <person name="Horn M."/>
            <person name="Daims H."/>
            <person name="Bartol-Mavel D."/>
            <person name="Wincker P."/>
            <person name="Barbe V."/>
            <person name="Fonknechten N."/>
            <person name="Vallenet D."/>
            <person name="Segurens B."/>
            <person name="Schenowitz-Truong C."/>
            <person name="Medigue C."/>
            <person name="Collingro A."/>
            <person name="Snel B."/>
            <person name="Dutilh B.E."/>
            <person name="OpDenCamp H.J.M."/>
            <person name="vanDerDrift C."/>
            <person name="Cirpus I."/>
            <person name="vanDePas-Schoonen K.T."/>
            <person name="Harhangi H.R."/>
            <person name="vanNiftrik L."/>
            <person name="Schmid M."/>
            <person name="Keltjens J."/>
            <person name="vanDeVossenberg J."/>
            <person name="Kartal B."/>
            <person name="Meier H."/>
            <person name="Frishman D."/>
            <person name="Huynen M.A."/>
            <person name="Mewes H."/>
            <person name="Weissenbach J."/>
            <person name="Jetten M.S.M."/>
            <person name="Wagner M."/>
            <person name="LePaslier D."/>
        </authorList>
    </citation>
    <scope>NUCLEOTIDE SEQUENCE</scope>
</reference>
<dbReference type="InterPro" id="IPR010896">
    <property type="entry name" value="NUMOD1"/>
</dbReference>
<gene>
    <name evidence="3" type="ORF">KsCSTR_34170</name>
    <name evidence="2" type="ORF">kuste4063</name>
</gene>
<sequence length="139" mass="16199">METKKVKQIDLTSGMVMNIFSSVTEASKLTGVSKATISYCINRKKDSGRGFIWESLQDEEGTTNRSLIIMNEEWENKLLSRKYHRIKNMYKNAKIRHCLLCNAKFISIDTYNRRCDKCNSNVEHSKDSHFVYKHEPLIS</sequence>
<dbReference type="Pfam" id="PF07453">
    <property type="entry name" value="NUMOD1"/>
    <property type="match status" value="1"/>
</dbReference>
<evidence type="ECO:0000259" key="1">
    <source>
        <dbReference type="Pfam" id="PF07453"/>
    </source>
</evidence>
<evidence type="ECO:0000313" key="4">
    <source>
        <dbReference type="Proteomes" id="UP000501926"/>
    </source>
</evidence>
<proteinExistence type="predicted"/>
<accession>Q1Q495</accession>
<name>Q1Q495_KUEST</name>
<evidence type="ECO:0000313" key="2">
    <source>
        <dbReference type="EMBL" id="CAJ74826.1"/>
    </source>
</evidence>
<organism evidence="2">
    <name type="scientific">Kuenenia stuttgartiensis</name>
    <dbReference type="NCBI Taxonomy" id="174633"/>
    <lineage>
        <taxon>Bacteria</taxon>
        <taxon>Pseudomonadati</taxon>
        <taxon>Planctomycetota</taxon>
        <taxon>Candidatus Brocadiia</taxon>
        <taxon>Candidatus Brocadiales</taxon>
        <taxon>Candidatus Brocadiaceae</taxon>
        <taxon>Candidatus Kuenenia</taxon>
    </lineage>
</organism>
<dbReference type="SMART" id="SM00497">
    <property type="entry name" value="IENR1"/>
    <property type="match status" value="1"/>
</dbReference>